<organism evidence="1 2">
    <name type="scientific">Arctia plantaginis</name>
    <name type="common">Wood tiger moth</name>
    <name type="synonym">Phalaena plantaginis</name>
    <dbReference type="NCBI Taxonomy" id="874455"/>
    <lineage>
        <taxon>Eukaryota</taxon>
        <taxon>Metazoa</taxon>
        <taxon>Ecdysozoa</taxon>
        <taxon>Arthropoda</taxon>
        <taxon>Hexapoda</taxon>
        <taxon>Insecta</taxon>
        <taxon>Pterygota</taxon>
        <taxon>Neoptera</taxon>
        <taxon>Endopterygota</taxon>
        <taxon>Lepidoptera</taxon>
        <taxon>Glossata</taxon>
        <taxon>Ditrysia</taxon>
        <taxon>Noctuoidea</taxon>
        <taxon>Erebidae</taxon>
        <taxon>Arctiinae</taxon>
        <taxon>Arctia</taxon>
    </lineage>
</organism>
<evidence type="ECO:0008006" key="3">
    <source>
        <dbReference type="Google" id="ProtNLM"/>
    </source>
</evidence>
<gene>
    <name evidence="1" type="ORF">APLA_LOCUS15216</name>
</gene>
<evidence type="ECO:0000313" key="1">
    <source>
        <dbReference type="EMBL" id="CAB3255448.1"/>
    </source>
</evidence>
<dbReference type="EMBL" id="CADEBD010000442">
    <property type="protein sequence ID" value="CAB3255448.1"/>
    <property type="molecule type" value="Genomic_DNA"/>
</dbReference>
<accession>A0A8S1B1P3</accession>
<comment type="caution">
    <text evidence="1">The sequence shown here is derived from an EMBL/GenBank/DDBJ whole genome shotgun (WGS) entry which is preliminary data.</text>
</comment>
<name>A0A8S1B1P3_ARCPL</name>
<evidence type="ECO:0000313" key="2">
    <source>
        <dbReference type="Proteomes" id="UP000494256"/>
    </source>
</evidence>
<proteinExistence type="predicted"/>
<sequence length="121" mass="13882">MPFSFKKKNKRREIPKDIILRALEEVSKGVKIKTTAIKYDTPRSKIHKGGGVKDISSKFISSQIFTKDEEEKISEYFVTSSKLNHGLSKLKARELVYEYATAIEKKNQITGQRRNLHPKTG</sequence>
<protein>
    <recommendedName>
        <fullName evidence="3">HTH psq-type domain-containing protein</fullName>
    </recommendedName>
</protein>
<reference evidence="1 2" key="1">
    <citation type="submission" date="2020-04" db="EMBL/GenBank/DDBJ databases">
        <authorList>
            <person name="Wallbank WR R."/>
            <person name="Pardo Diaz C."/>
            <person name="Kozak K."/>
            <person name="Martin S."/>
            <person name="Jiggins C."/>
            <person name="Moest M."/>
            <person name="Warren A I."/>
            <person name="Byers J.R.P. K."/>
            <person name="Montejo-Kovacevich G."/>
            <person name="Yen C E."/>
        </authorList>
    </citation>
    <scope>NUCLEOTIDE SEQUENCE [LARGE SCALE GENOMIC DNA]</scope>
</reference>
<dbReference type="OrthoDB" id="10256524at2759"/>
<dbReference type="AlphaFoldDB" id="A0A8S1B1P3"/>
<dbReference type="Proteomes" id="UP000494256">
    <property type="component" value="Unassembled WGS sequence"/>
</dbReference>